<organism evidence="1 2">
    <name type="scientific">Butyribacter intestini</name>
    <dbReference type="NCBI Taxonomy" id="1703332"/>
    <lineage>
        <taxon>Bacteria</taxon>
        <taxon>Bacillati</taxon>
        <taxon>Bacillota</taxon>
        <taxon>Clostridia</taxon>
        <taxon>Lachnospirales</taxon>
        <taxon>Lachnospiraceae</taxon>
        <taxon>Butyribacter</taxon>
    </lineage>
</organism>
<proteinExistence type="predicted"/>
<evidence type="ECO:0000313" key="2">
    <source>
        <dbReference type="Proteomes" id="UP000050833"/>
    </source>
</evidence>
<dbReference type="EMBL" id="LLKB01000008">
    <property type="protein sequence ID" value="KQC84060.1"/>
    <property type="molecule type" value="Genomic_DNA"/>
</dbReference>
<dbReference type="SUPFAM" id="SSF160945">
    <property type="entry name" value="PH0156-like"/>
    <property type="match status" value="1"/>
</dbReference>
<gene>
    <name evidence="1" type="ORF">APZ18_15345</name>
</gene>
<protein>
    <recommendedName>
        <fullName evidence="3">DUF4276 family protein</fullName>
    </recommendedName>
</protein>
<dbReference type="Proteomes" id="UP000050833">
    <property type="component" value="Unassembled WGS sequence"/>
</dbReference>
<dbReference type="Gene3D" id="3.40.50.10620">
    <property type="entry name" value="PH0156-like domains"/>
    <property type="match status" value="1"/>
</dbReference>
<evidence type="ECO:0008006" key="3">
    <source>
        <dbReference type="Google" id="ProtNLM"/>
    </source>
</evidence>
<accession>A0AAW3JNA1</accession>
<dbReference type="AlphaFoldDB" id="A0AAW3JNA1"/>
<evidence type="ECO:0000313" key="1">
    <source>
        <dbReference type="EMBL" id="KQC84060.1"/>
    </source>
</evidence>
<reference evidence="1 2" key="1">
    <citation type="submission" date="2015-10" db="EMBL/GenBank/DDBJ databases">
        <title>Butyribacter intestini gen. nov., sp. nov., a butyric acid-producing bacterium of the family Lachnospiraceae isolated from the human faeces.</title>
        <authorList>
            <person name="Zou Y."/>
            <person name="Xue W."/>
            <person name="Luo G."/>
            <person name="Lv M."/>
        </authorList>
    </citation>
    <scope>NUCLEOTIDE SEQUENCE [LARGE SCALE GENOMIC DNA]</scope>
    <source>
        <strain evidence="1 2">TF01-11</strain>
    </source>
</reference>
<sequence>MKAVVFCEGTTDLLMIQFVLQYKYGWKYDGFVENTVSNRLMKRILVKDGAKIEIRSCGGITNIPDEMRRFQEQMEYSTKKEELFDKVIILIDHDTVDSNKIFVDKLNEKLQTNFNERDINVDIKWKTDNLVFKEIELDFYISCLPEEETGAIESVMLEALVTDDIEENLVNNSEKFILYIRENQDRYLQRKSLIAKAVFNTYFAIRTPEEKCGERSRVLRAYDWKNNEVLNKSFGFLDIYDNDNK</sequence>
<name>A0AAW3JNA1_9FIRM</name>
<keyword evidence="2" id="KW-1185">Reference proteome</keyword>
<comment type="caution">
    <text evidence="1">The sequence shown here is derived from an EMBL/GenBank/DDBJ whole genome shotgun (WGS) entry which is preliminary data.</text>
</comment>
<dbReference type="RefSeq" id="WP_055946741.1">
    <property type="nucleotide sequence ID" value="NZ_JAQDCV010000011.1"/>
</dbReference>